<dbReference type="InterPro" id="IPR028596">
    <property type="entry name" value="KATNA1"/>
</dbReference>
<dbReference type="SMART" id="SM00382">
    <property type="entry name" value="AAA"/>
    <property type="match status" value="1"/>
</dbReference>
<comment type="activity regulation">
    <text evidence="7">ATPase activity is stimulated by microtubules, which promote homooligomerization. ATP-dependent microtubule severing is stimulated by interaction with KATNB1.</text>
</comment>
<keyword evidence="7" id="KW-0131">Cell cycle</keyword>
<evidence type="ECO:0000256" key="2">
    <source>
        <dbReference type="ARBA" id="ARBA00022701"/>
    </source>
</evidence>
<comment type="similarity">
    <text evidence="7">Belongs to the AAA ATPase family. Katanin p60 subunit A1 subfamily.</text>
</comment>
<dbReference type="GO" id="GO:0005524">
    <property type="term" value="F:ATP binding"/>
    <property type="evidence" value="ECO:0007669"/>
    <property type="project" value="UniProtKB-KW"/>
</dbReference>
<keyword evidence="2 7" id="KW-0493">Microtubule</keyword>
<comment type="caution">
    <text evidence="10">The sequence shown here is derived from an EMBL/GenBank/DDBJ whole genome shotgun (WGS) entry which is preliminary data.</text>
</comment>
<keyword evidence="6 7" id="KW-0413">Isomerase</keyword>
<dbReference type="InterPro" id="IPR003959">
    <property type="entry name" value="ATPase_AAA_core"/>
</dbReference>
<dbReference type="PANTHER" id="PTHR23074:SF19">
    <property type="entry name" value="KATANIN P60 ATPASE-CONTAINING SUBUNIT A1"/>
    <property type="match status" value="1"/>
</dbReference>
<dbReference type="Pfam" id="PF17862">
    <property type="entry name" value="AAA_lid_3"/>
    <property type="match status" value="1"/>
</dbReference>
<dbReference type="GO" id="GO:0005813">
    <property type="term" value="C:centrosome"/>
    <property type="evidence" value="ECO:0007669"/>
    <property type="project" value="UniProtKB-SubCell"/>
</dbReference>
<dbReference type="GO" id="GO:0051301">
    <property type="term" value="P:cell division"/>
    <property type="evidence" value="ECO:0007669"/>
    <property type="project" value="UniProtKB-KW"/>
</dbReference>
<evidence type="ECO:0000256" key="3">
    <source>
        <dbReference type="ARBA" id="ARBA00022741"/>
    </source>
</evidence>
<accession>A0A820E9H6</accession>
<dbReference type="Pfam" id="PF21126">
    <property type="entry name" value="KATNA1_MIT"/>
    <property type="match status" value="1"/>
</dbReference>
<dbReference type="SUPFAM" id="SSF52540">
    <property type="entry name" value="P-loop containing nucleoside triphosphate hydrolases"/>
    <property type="match status" value="1"/>
</dbReference>
<comment type="subunit">
    <text evidence="7">Can homooligomerize into hexameric rings, which may be promoted by interaction with microtubules. Interacts with KATNB1, which may serve as a targeting subunit.</text>
</comment>
<dbReference type="HAMAP" id="MF_03023">
    <property type="entry name" value="Katanin_p60_A1"/>
    <property type="match status" value="1"/>
</dbReference>
<dbReference type="InterPro" id="IPR048611">
    <property type="entry name" value="KATNA1_MIT"/>
</dbReference>
<protein>
    <recommendedName>
        <fullName evidence="7">Katanin p60 ATPase-containing subunit A1</fullName>
        <shortName evidence="7">Katanin p60 subunit A1</shortName>
        <ecNumber evidence="7">5.6.1.1</ecNumber>
    </recommendedName>
    <alternativeName>
        <fullName evidence="7">p60 katanin</fullName>
    </alternativeName>
</protein>
<dbReference type="EMBL" id="CAJOBP010000990">
    <property type="protein sequence ID" value="CAF4242918.1"/>
    <property type="molecule type" value="Genomic_DNA"/>
</dbReference>
<dbReference type="Proteomes" id="UP000663873">
    <property type="component" value="Unassembled WGS sequence"/>
</dbReference>
<evidence type="ECO:0000259" key="9">
    <source>
        <dbReference type="SMART" id="SM00382"/>
    </source>
</evidence>
<dbReference type="InterPro" id="IPR050304">
    <property type="entry name" value="MT-severing_AAA_ATPase"/>
</dbReference>
<dbReference type="AlphaFoldDB" id="A0A820E9H6"/>
<gene>
    <name evidence="7" type="primary">KATNA1</name>
    <name evidence="10" type="ORF">UJA718_LOCUS9056</name>
</gene>
<dbReference type="GO" id="GO:0008568">
    <property type="term" value="F:microtubule severing ATPase activity"/>
    <property type="evidence" value="ECO:0007669"/>
    <property type="project" value="UniProtKB-EC"/>
</dbReference>
<keyword evidence="4 7" id="KW-0067">ATP-binding</keyword>
<dbReference type="Gene3D" id="3.30.479.20">
    <property type="entry name" value="Elongation factor Ts, dimerisation domain"/>
    <property type="match status" value="1"/>
</dbReference>
<dbReference type="Gene3D" id="1.20.58.80">
    <property type="entry name" value="Phosphotransferase system, lactose/cellobiose-type IIA subunit"/>
    <property type="match status" value="1"/>
</dbReference>
<keyword evidence="7" id="KW-0132">Cell division</keyword>
<feature type="region of interest" description="Disordered" evidence="8">
    <location>
        <begin position="231"/>
        <end position="318"/>
    </location>
</feature>
<comment type="catalytic activity">
    <reaction evidence="7">
        <text>n ATP + n H2O + a microtubule = n ADP + n phosphate + (n+1) alpha/beta tubulin heterodimers.</text>
        <dbReference type="EC" id="5.6.1.1"/>
    </reaction>
</comment>
<dbReference type="GO" id="GO:0008017">
    <property type="term" value="F:microtubule binding"/>
    <property type="evidence" value="ECO:0007669"/>
    <property type="project" value="UniProtKB-UniRule"/>
</dbReference>
<dbReference type="Gene3D" id="3.40.50.300">
    <property type="entry name" value="P-loop containing nucleotide triphosphate hydrolases"/>
    <property type="match status" value="1"/>
</dbReference>
<feature type="compositionally biased region" description="Low complexity" evidence="8">
    <location>
        <begin position="270"/>
        <end position="281"/>
    </location>
</feature>
<keyword evidence="3 7" id="KW-0547">Nucleotide-binding</keyword>
<keyword evidence="1 7" id="KW-0963">Cytoplasm</keyword>
<dbReference type="Pfam" id="PF09336">
    <property type="entry name" value="Vps4_C"/>
    <property type="match status" value="1"/>
</dbReference>
<dbReference type="PANTHER" id="PTHR23074">
    <property type="entry name" value="AAA DOMAIN-CONTAINING"/>
    <property type="match status" value="1"/>
</dbReference>
<comment type="function">
    <text evidence="7">Catalytic subunit of a complex which severs microtubules in an ATP-dependent manner. Microtubule severing may promote rapid reorganization of cellular microtubule arrays and the release of microtubules from the centrosome following nucleation.</text>
</comment>
<dbReference type="EC" id="5.6.1.1" evidence="7"/>
<feature type="domain" description="AAA+ ATPase" evidence="9">
    <location>
        <begin position="374"/>
        <end position="516"/>
    </location>
</feature>
<evidence type="ECO:0000256" key="5">
    <source>
        <dbReference type="ARBA" id="ARBA00023212"/>
    </source>
</evidence>
<dbReference type="GO" id="GO:0000922">
    <property type="term" value="C:spindle pole"/>
    <property type="evidence" value="ECO:0007669"/>
    <property type="project" value="UniProtKB-SubCell"/>
</dbReference>
<dbReference type="GO" id="GO:0016887">
    <property type="term" value="F:ATP hydrolysis activity"/>
    <property type="evidence" value="ECO:0007669"/>
    <property type="project" value="InterPro"/>
</dbReference>
<feature type="compositionally biased region" description="Basic and acidic residues" evidence="8">
    <location>
        <begin position="294"/>
        <end position="303"/>
    </location>
</feature>
<feature type="binding site" evidence="7">
    <location>
        <begin position="382"/>
        <end position="389"/>
    </location>
    <ligand>
        <name>ATP</name>
        <dbReference type="ChEBI" id="CHEBI:30616"/>
    </ligand>
</feature>
<reference evidence="10" key="1">
    <citation type="submission" date="2021-02" db="EMBL/GenBank/DDBJ databases">
        <authorList>
            <person name="Nowell W R."/>
        </authorList>
    </citation>
    <scope>NUCLEOTIDE SEQUENCE</scope>
</reference>
<comment type="subcellular location">
    <subcellularLocation>
        <location evidence="7">Cytoplasm</location>
    </subcellularLocation>
    <subcellularLocation>
        <location evidence="7">Cytoplasm</location>
        <location evidence="7">Cytoskeleton</location>
        <location evidence="7">Microtubule organizing center</location>
        <location evidence="7">Centrosome</location>
    </subcellularLocation>
    <subcellularLocation>
        <location evidence="7">Cytoplasm</location>
        <location evidence="7">Cytoskeleton</location>
        <location evidence="7">Spindle pole</location>
    </subcellularLocation>
    <subcellularLocation>
        <location evidence="7">Cytoplasm</location>
        <location evidence="7">Cytoskeleton</location>
        <location evidence="7">Spindle</location>
    </subcellularLocation>
    <text evidence="7">Predominantly cytoplasmic. Also localized to the interphase centrosome and the mitotic spindle poles. Enhanced recruitment to the mitotic spindle poles requires microtubules and interaction with KATNB1.</text>
</comment>
<dbReference type="GO" id="GO:0005874">
    <property type="term" value="C:microtubule"/>
    <property type="evidence" value="ECO:0007669"/>
    <property type="project" value="UniProtKB-KW"/>
</dbReference>
<evidence type="ECO:0000256" key="8">
    <source>
        <dbReference type="SAM" id="MobiDB-lite"/>
    </source>
</evidence>
<dbReference type="Gene3D" id="1.10.8.60">
    <property type="match status" value="1"/>
</dbReference>
<evidence type="ECO:0000256" key="4">
    <source>
        <dbReference type="ARBA" id="ARBA00022840"/>
    </source>
</evidence>
<dbReference type="InterPro" id="IPR003593">
    <property type="entry name" value="AAA+_ATPase"/>
</dbReference>
<evidence type="ECO:0000313" key="10">
    <source>
        <dbReference type="EMBL" id="CAF4242918.1"/>
    </source>
</evidence>
<dbReference type="GO" id="GO:0051013">
    <property type="term" value="P:microtubule severing"/>
    <property type="evidence" value="ECO:0007669"/>
    <property type="project" value="UniProtKB-UniRule"/>
</dbReference>
<dbReference type="InterPro" id="IPR015415">
    <property type="entry name" value="Spast_Vps4_C"/>
</dbReference>
<keyword evidence="7" id="KW-0498">Mitosis</keyword>
<keyword evidence="11" id="KW-1185">Reference proteome</keyword>
<evidence type="ECO:0000256" key="6">
    <source>
        <dbReference type="ARBA" id="ARBA00023235"/>
    </source>
</evidence>
<organism evidence="10 11">
    <name type="scientific">Rotaria socialis</name>
    <dbReference type="NCBI Taxonomy" id="392032"/>
    <lineage>
        <taxon>Eukaryota</taxon>
        <taxon>Metazoa</taxon>
        <taxon>Spiralia</taxon>
        <taxon>Gnathifera</taxon>
        <taxon>Rotifera</taxon>
        <taxon>Eurotatoria</taxon>
        <taxon>Bdelloidea</taxon>
        <taxon>Philodinida</taxon>
        <taxon>Philodinidae</taxon>
        <taxon>Rotaria</taxon>
    </lineage>
</organism>
<dbReference type="FunFam" id="3.40.50.300:FF:000159">
    <property type="entry name" value="Katanin p60 ATPase-containing subunit A1"/>
    <property type="match status" value="1"/>
</dbReference>
<dbReference type="InterPro" id="IPR041569">
    <property type="entry name" value="AAA_lid_3"/>
</dbReference>
<dbReference type="InterPro" id="IPR027417">
    <property type="entry name" value="P-loop_NTPase"/>
</dbReference>
<name>A0A820E9H6_9BILA</name>
<dbReference type="GO" id="GO:0005737">
    <property type="term" value="C:cytoplasm"/>
    <property type="evidence" value="ECO:0007669"/>
    <property type="project" value="UniProtKB-SubCell"/>
</dbReference>
<proteinExistence type="inferred from homology"/>
<dbReference type="SUPFAM" id="SSF54713">
    <property type="entry name" value="Elongation factor Ts (EF-Ts), dimerisation domain"/>
    <property type="match status" value="1"/>
</dbReference>
<evidence type="ECO:0000256" key="1">
    <source>
        <dbReference type="ARBA" id="ARBA00022490"/>
    </source>
</evidence>
<dbReference type="Pfam" id="PF00004">
    <property type="entry name" value="AAA"/>
    <property type="match status" value="1"/>
</dbReference>
<evidence type="ECO:0000313" key="11">
    <source>
        <dbReference type="Proteomes" id="UP000663873"/>
    </source>
</evidence>
<evidence type="ECO:0000256" key="7">
    <source>
        <dbReference type="HAMAP-Rule" id="MF_03023"/>
    </source>
</evidence>
<sequence>MGEYTKQFGRLLAQHIVATRSKTIGLNEKKQLGNDEDRLLYQKWMHTDDKKKTVEIFLNENQLNVNDFARFECGEEIFIVIRFFFHSVKHQCVDNLNVLNKNIQFKLLLFQMASVASIPKDFEEEVQKAREYYMYGDYTKGITFYKLAIEKLRRYCQTIFEAAEKKHGQECLAELERELQSTIEHERMIGEIHENLLGKFIDSGRRVSNDAYNDLRDADNFYNAIIDERPTRDLGFNNNNNNRNLPYGATPFQTPAARFQEPRRDVRSTNNSNNNNNNNNNMKARKAASSLPDNKQKQHDNKRVNNQPNAGEKRYQPTNAEKDLVEGLERDIVQKDPNVRWSDVAGCIAAKKLLQEAVVLPLYMPDFFKGIRRPWKGILLFGPPGTGKTMLAKAVATECKTTFFNVAAANLTSKYHGEGEKLVRLLFELAKFYAPSTVFIDEIDSLCSSRGQSNEHEASRRAKSELLIQMDGVSGALGNDDPSKMVMVLGATNHPWDLDDAMRRRLEKRIYIPLPDLETRKQLLEINLKEVPLDTDVNLDLTAGKLEGYSGSDITSVCRDAAMMQMRRVTENLSMSEIQNIAQNLKEQLLLPTKMEDFTNAISKISSSVSKEMLEKYDKWMKDFGSV</sequence>
<keyword evidence="5 7" id="KW-0206">Cytoskeleton</keyword>
<dbReference type="InterPro" id="IPR036402">
    <property type="entry name" value="EF-Ts_dimer_sf"/>
</dbReference>